<name>A0A2I7SKZ5_9FLAO</name>
<accession>A0A2I7SKZ5</accession>
<dbReference type="PROSITE" id="PS51257">
    <property type="entry name" value="PROKAR_LIPOPROTEIN"/>
    <property type="match status" value="1"/>
</dbReference>
<feature type="domain" description="Beta-lactamase-related" evidence="1">
    <location>
        <begin position="75"/>
        <end position="359"/>
    </location>
</feature>
<organism evidence="2 3">
    <name type="scientific">Pseudotamlana carrageenivorans</name>
    <dbReference type="NCBI Taxonomy" id="2069432"/>
    <lineage>
        <taxon>Bacteria</taxon>
        <taxon>Pseudomonadati</taxon>
        <taxon>Bacteroidota</taxon>
        <taxon>Flavobacteriia</taxon>
        <taxon>Flavobacteriales</taxon>
        <taxon>Flavobacteriaceae</taxon>
        <taxon>Pseudotamlana</taxon>
    </lineage>
</organism>
<gene>
    <name evidence="2" type="ORF">C1A40_14190</name>
</gene>
<dbReference type="Pfam" id="PF00144">
    <property type="entry name" value="Beta-lactamase"/>
    <property type="match status" value="1"/>
</dbReference>
<dbReference type="KEGG" id="taj:C1A40_14190"/>
<dbReference type="InterPro" id="IPR012338">
    <property type="entry name" value="Beta-lactam/transpept-like"/>
</dbReference>
<dbReference type="AlphaFoldDB" id="A0A2I7SKZ5"/>
<dbReference type="InterPro" id="IPR001466">
    <property type="entry name" value="Beta-lactam-related"/>
</dbReference>
<sequence length="383" mass="42970">MKKITLLIAFLITIVSCKENTAATNISIKSKLETPQIQISDSIKALLDTLVVKVAKTNGCTMKAIIKGPNTFPYYSGFDARKNSKTTQFDDLFEIGSCTKIFTATSILQLVEQNKLNLDDYLTSILPNNKWYQDLLVIDGVNYIDSVKVVNLLNHSSGLPDYFLDDEEKELSMHSDPSQKFTSENLIDIAKANPNKDLFIPGTKFKYSNTNYILLGLLIEKLAHKSYQDYIKEHIINPLELNHTYFGSLYPENKRPRGYYKDTITLMPFTLAGPAGEILSNLEDMQTLIAVWNKGLLFEDPNTIKSVKNDDFKTMIPGAITYGKGIINIMDLSYGHGGQSFGYQSYVATVIPNQYTFALSIDDANVSAWYPAIEISRLLEGVE</sequence>
<dbReference type="PANTHER" id="PTHR46825">
    <property type="entry name" value="D-ALANYL-D-ALANINE-CARBOXYPEPTIDASE/ENDOPEPTIDASE AMPH"/>
    <property type="match status" value="1"/>
</dbReference>
<reference evidence="3" key="1">
    <citation type="submission" date="2018-01" db="EMBL/GenBank/DDBJ databases">
        <title>Complete genome of Tamlana sp. UJ94.</title>
        <authorList>
            <person name="Jung J."/>
            <person name="Chung D."/>
            <person name="Bae S.S."/>
            <person name="Baek K."/>
        </authorList>
    </citation>
    <scope>NUCLEOTIDE SEQUENCE [LARGE SCALE GENOMIC DNA]</scope>
    <source>
        <strain evidence="3">UJ94</strain>
    </source>
</reference>
<dbReference type="Proteomes" id="UP000236592">
    <property type="component" value="Chromosome"/>
</dbReference>
<dbReference type="EMBL" id="CP025938">
    <property type="protein sequence ID" value="AUS06517.1"/>
    <property type="molecule type" value="Genomic_DNA"/>
</dbReference>
<dbReference type="OrthoDB" id="9793489at2"/>
<dbReference type="PANTHER" id="PTHR46825:SF9">
    <property type="entry name" value="BETA-LACTAMASE-RELATED DOMAIN-CONTAINING PROTEIN"/>
    <property type="match status" value="1"/>
</dbReference>
<dbReference type="SUPFAM" id="SSF56601">
    <property type="entry name" value="beta-lactamase/transpeptidase-like"/>
    <property type="match status" value="1"/>
</dbReference>
<dbReference type="RefSeq" id="WP_102996465.1">
    <property type="nucleotide sequence ID" value="NZ_CP025938.1"/>
</dbReference>
<evidence type="ECO:0000313" key="2">
    <source>
        <dbReference type="EMBL" id="AUS06517.1"/>
    </source>
</evidence>
<dbReference type="InterPro" id="IPR050491">
    <property type="entry name" value="AmpC-like"/>
</dbReference>
<evidence type="ECO:0000313" key="3">
    <source>
        <dbReference type="Proteomes" id="UP000236592"/>
    </source>
</evidence>
<evidence type="ECO:0000259" key="1">
    <source>
        <dbReference type="Pfam" id="PF00144"/>
    </source>
</evidence>
<proteinExistence type="predicted"/>
<keyword evidence="3" id="KW-1185">Reference proteome</keyword>
<protein>
    <recommendedName>
        <fullName evidence="1">Beta-lactamase-related domain-containing protein</fullName>
    </recommendedName>
</protein>
<dbReference type="Gene3D" id="3.40.710.10">
    <property type="entry name" value="DD-peptidase/beta-lactamase superfamily"/>
    <property type="match status" value="1"/>
</dbReference>